<dbReference type="InterPro" id="IPR006143">
    <property type="entry name" value="RND_pump_MFP"/>
</dbReference>
<keyword evidence="2" id="KW-0812">Transmembrane</keyword>
<evidence type="ECO:0000256" key="1">
    <source>
        <dbReference type="ARBA" id="ARBA00009477"/>
    </source>
</evidence>
<dbReference type="Gene3D" id="2.40.50.100">
    <property type="match status" value="1"/>
</dbReference>
<dbReference type="Gene3D" id="1.10.287.470">
    <property type="entry name" value="Helix hairpin bin"/>
    <property type="match status" value="1"/>
</dbReference>
<evidence type="ECO:0000313" key="7">
    <source>
        <dbReference type="Proteomes" id="UP000260644"/>
    </source>
</evidence>
<dbReference type="Pfam" id="PF25954">
    <property type="entry name" value="Beta-barrel_RND_2"/>
    <property type="match status" value="1"/>
</dbReference>
<evidence type="ECO:0000313" key="6">
    <source>
        <dbReference type="EMBL" id="RFS19189.1"/>
    </source>
</evidence>
<keyword evidence="7" id="KW-1185">Reference proteome</keyword>
<dbReference type="InterPro" id="IPR058792">
    <property type="entry name" value="Beta-barrel_RND_2"/>
</dbReference>
<organism evidence="6 7">
    <name type="scientific">Chitinophaga silvatica</name>
    <dbReference type="NCBI Taxonomy" id="2282649"/>
    <lineage>
        <taxon>Bacteria</taxon>
        <taxon>Pseudomonadati</taxon>
        <taxon>Bacteroidota</taxon>
        <taxon>Chitinophagia</taxon>
        <taxon>Chitinophagales</taxon>
        <taxon>Chitinophagaceae</taxon>
        <taxon>Chitinophaga</taxon>
    </lineage>
</organism>
<keyword evidence="2" id="KW-0472">Membrane</keyword>
<comment type="caution">
    <text evidence="6">The sequence shown here is derived from an EMBL/GenBank/DDBJ whole genome shotgun (WGS) entry which is preliminary data.</text>
</comment>
<reference evidence="6 7" key="1">
    <citation type="submission" date="2018-07" db="EMBL/GenBank/DDBJ databases">
        <title>Chitinophaga K2CV101002-2 sp. nov., isolated from a monsoon evergreen broad-leaved forest soil.</title>
        <authorList>
            <person name="Lv Y."/>
        </authorList>
    </citation>
    <scope>NUCLEOTIDE SEQUENCE [LARGE SCALE GENOMIC DNA]</scope>
    <source>
        <strain evidence="6 7">GDMCC 1.1288</strain>
    </source>
</reference>
<dbReference type="Proteomes" id="UP000260644">
    <property type="component" value="Unassembled WGS sequence"/>
</dbReference>
<evidence type="ECO:0000259" key="4">
    <source>
        <dbReference type="Pfam" id="PF25973"/>
    </source>
</evidence>
<dbReference type="InterPro" id="IPR058647">
    <property type="entry name" value="BSH_CzcB-like"/>
</dbReference>
<dbReference type="PANTHER" id="PTHR30469:SF15">
    <property type="entry name" value="HLYD FAMILY OF SECRETION PROTEINS"/>
    <property type="match status" value="1"/>
</dbReference>
<evidence type="ECO:0000259" key="3">
    <source>
        <dbReference type="Pfam" id="PF25954"/>
    </source>
</evidence>
<keyword evidence="2" id="KW-1133">Transmembrane helix</keyword>
<proteinExistence type="inferred from homology"/>
<comment type="similarity">
    <text evidence="1">Belongs to the membrane fusion protein (MFP) (TC 8.A.1) family.</text>
</comment>
<accession>A0A3E1Y3B1</accession>
<dbReference type="AlphaFoldDB" id="A0A3E1Y3B1"/>
<dbReference type="GO" id="GO:0015562">
    <property type="term" value="F:efflux transmembrane transporter activity"/>
    <property type="evidence" value="ECO:0007669"/>
    <property type="project" value="TreeGrafter"/>
</dbReference>
<evidence type="ECO:0000259" key="5">
    <source>
        <dbReference type="Pfam" id="PF25989"/>
    </source>
</evidence>
<dbReference type="NCBIfam" id="TIGR01730">
    <property type="entry name" value="RND_mfp"/>
    <property type="match status" value="1"/>
</dbReference>
<dbReference type="PANTHER" id="PTHR30469">
    <property type="entry name" value="MULTIDRUG RESISTANCE PROTEIN MDTA"/>
    <property type="match status" value="1"/>
</dbReference>
<dbReference type="SUPFAM" id="SSF111369">
    <property type="entry name" value="HlyD-like secretion proteins"/>
    <property type="match status" value="1"/>
</dbReference>
<dbReference type="GO" id="GO:1990281">
    <property type="term" value="C:efflux pump complex"/>
    <property type="evidence" value="ECO:0007669"/>
    <property type="project" value="TreeGrafter"/>
</dbReference>
<sequence length="373" mass="41140">MKIQENINSKKMKSINYIINITLVTIGIAACNSVASTEKKRKKDAVNNYKLATVVQRPLGGSIRLPGSLAAYQKVSIYPRINGFVQRIMVDRGSKVRKGEVLLVLEAPEVTQQYYAAQSKFIQAAAMFASSKDNFERTLATSETPGTISPHDLALSKAKMLADSALMNSEQANFKAQEVNLSYLTVTAPFDGVITERNIHPGALVGPDTKVDDKPMLLLEQEDKLRLVLQVPEMYSAQLADKSTISFEVNAIRGQTFQGVISRQAGTLNDKYRSEAVEIDVQNANRLLKAGMYTEVLLPLKGSAQALLVPSNAVVTSTEKKYVIVVRDHYTKWVDVEEGNHHDDSTEVFGQLHVNDQVVLSATDEIKEGVRVQ</sequence>
<feature type="domain" description="YknX-like C-terminal permuted SH3-like" evidence="5">
    <location>
        <begin position="307"/>
        <end position="373"/>
    </location>
</feature>
<dbReference type="Pfam" id="PF25989">
    <property type="entry name" value="YknX_C"/>
    <property type="match status" value="1"/>
</dbReference>
<feature type="domain" description="CzcB-like barrel-sandwich hybrid" evidence="4">
    <location>
        <begin position="75"/>
        <end position="211"/>
    </location>
</feature>
<name>A0A3E1Y3B1_9BACT</name>
<feature type="domain" description="CusB-like beta-barrel" evidence="3">
    <location>
        <begin position="227"/>
        <end position="297"/>
    </location>
</feature>
<feature type="transmembrane region" description="Helical" evidence="2">
    <location>
        <begin position="15"/>
        <end position="35"/>
    </location>
</feature>
<dbReference type="InterPro" id="IPR058637">
    <property type="entry name" value="YknX-like_C"/>
</dbReference>
<dbReference type="Pfam" id="PF25973">
    <property type="entry name" value="BSH_CzcB"/>
    <property type="match status" value="1"/>
</dbReference>
<protein>
    <submittedName>
        <fullName evidence="6">Efflux RND transporter periplasmic adaptor subunit</fullName>
    </submittedName>
</protein>
<evidence type="ECO:0000256" key="2">
    <source>
        <dbReference type="SAM" id="Phobius"/>
    </source>
</evidence>
<dbReference type="Gene3D" id="2.40.420.20">
    <property type="match status" value="1"/>
</dbReference>
<dbReference type="Gene3D" id="2.40.30.170">
    <property type="match status" value="1"/>
</dbReference>
<gene>
    <name evidence="6" type="ORF">DVR12_24795</name>
</gene>
<dbReference type="PROSITE" id="PS51257">
    <property type="entry name" value="PROKAR_LIPOPROTEIN"/>
    <property type="match status" value="1"/>
</dbReference>
<dbReference type="EMBL" id="QPMM01000015">
    <property type="protein sequence ID" value="RFS19189.1"/>
    <property type="molecule type" value="Genomic_DNA"/>
</dbReference>